<protein>
    <submittedName>
        <fullName evidence="2">Uncharacterized protein</fullName>
    </submittedName>
</protein>
<sequence>MMAPAPRDRATEETTQRRRRMDGTLDQSLDMKLAVPPAIEAQHGQSHRLRWFNDVGPRIYNATERDDWDRVPDVDPRPVGTDEHGKPIMAHLLMKPLAFDAEDQARKDVRRREVEQQALSGAPTDPEGRDARDADKRFAVDGNRVSHSYSP</sequence>
<gene>
    <name evidence="2" type="ORF">HD841_000523</name>
</gene>
<evidence type="ECO:0000313" key="3">
    <source>
        <dbReference type="Proteomes" id="UP000517753"/>
    </source>
</evidence>
<dbReference type="AlphaFoldDB" id="A0A7Y9FK54"/>
<dbReference type="Proteomes" id="UP000517753">
    <property type="component" value="Unassembled WGS sequence"/>
</dbReference>
<reference evidence="2 3" key="1">
    <citation type="submission" date="2020-08" db="EMBL/GenBank/DDBJ databases">
        <title>The Agave Microbiome: Exploring the role of microbial communities in plant adaptations to desert environments.</title>
        <authorList>
            <person name="Partida-Martinez L.P."/>
        </authorList>
    </citation>
    <scope>NUCLEOTIDE SEQUENCE [LARGE SCALE GENOMIC DNA]</scope>
    <source>
        <strain evidence="2 3">AS2.3</strain>
    </source>
</reference>
<accession>A0A7Y9FK54</accession>
<feature type="region of interest" description="Disordered" evidence="1">
    <location>
        <begin position="1"/>
        <end position="27"/>
    </location>
</feature>
<proteinExistence type="predicted"/>
<evidence type="ECO:0000313" key="2">
    <source>
        <dbReference type="EMBL" id="NYD88754.1"/>
    </source>
</evidence>
<feature type="compositionally biased region" description="Basic and acidic residues" evidence="1">
    <location>
        <begin position="126"/>
        <end position="139"/>
    </location>
</feature>
<evidence type="ECO:0000256" key="1">
    <source>
        <dbReference type="SAM" id="MobiDB-lite"/>
    </source>
</evidence>
<keyword evidence="3" id="KW-1185">Reference proteome</keyword>
<feature type="compositionally biased region" description="Basic and acidic residues" evidence="1">
    <location>
        <begin position="1"/>
        <end position="16"/>
    </location>
</feature>
<dbReference type="EMBL" id="JACCBY010000001">
    <property type="protein sequence ID" value="NYD88754.1"/>
    <property type="molecule type" value="Genomic_DNA"/>
</dbReference>
<feature type="compositionally biased region" description="Basic and acidic residues" evidence="1">
    <location>
        <begin position="104"/>
        <end position="115"/>
    </location>
</feature>
<organism evidence="2 3">
    <name type="scientific">Sphingomonas melonis</name>
    <dbReference type="NCBI Taxonomy" id="152682"/>
    <lineage>
        <taxon>Bacteria</taxon>
        <taxon>Pseudomonadati</taxon>
        <taxon>Pseudomonadota</taxon>
        <taxon>Alphaproteobacteria</taxon>
        <taxon>Sphingomonadales</taxon>
        <taxon>Sphingomonadaceae</taxon>
        <taxon>Sphingomonas</taxon>
    </lineage>
</organism>
<feature type="region of interest" description="Disordered" evidence="1">
    <location>
        <begin position="104"/>
        <end position="151"/>
    </location>
</feature>
<comment type="caution">
    <text evidence="2">The sequence shown here is derived from an EMBL/GenBank/DDBJ whole genome shotgun (WGS) entry which is preliminary data.</text>
</comment>
<dbReference type="RefSeq" id="WP_179507313.1">
    <property type="nucleotide sequence ID" value="NZ_JACCBY010000001.1"/>
</dbReference>
<name>A0A7Y9FK54_9SPHN</name>